<dbReference type="Gene3D" id="3.40.140.10">
    <property type="entry name" value="Cytidine Deaminase, domain 2"/>
    <property type="match status" value="1"/>
</dbReference>
<dbReference type="Pfam" id="PF13012">
    <property type="entry name" value="MitMem_reg"/>
    <property type="match status" value="1"/>
</dbReference>
<evidence type="ECO:0000256" key="4">
    <source>
        <dbReference type="RuleBase" id="RU367006"/>
    </source>
</evidence>
<dbReference type="SMART" id="SM00232">
    <property type="entry name" value="JAB_MPN"/>
    <property type="match status" value="1"/>
</dbReference>
<evidence type="ECO:0000259" key="6">
    <source>
        <dbReference type="SMART" id="SM00232"/>
    </source>
</evidence>
<dbReference type="GO" id="GO:0005737">
    <property type="term" value="C:cytoplasm"/>
    <property type="evidence" value="ECO:0007669"/>
    <property type="project" value="UniProtKB-SubCell"/>
</dbReference>
<comment type="caution">
    <text evidence="7">The sequence shown here is derived from an EMBL/GenBank/DDBJ whole genome shotgun (WGS) entry which is preliminary data.</text>
</comment>
<feature type="domain" description="JAB1/MPN/MOV34 metalloenzyme" evidence="6">
    <location>
        <begin position="14"/>
        <end position="127"/>
    </location>
</feature>
<dbReference type="Pfam" id="PF01398">
    <property type="entry name" value="JAB"/>
    <property type="match status" value="1"/>
</dbReference>
<keyword evidence="3 4" id="KW-0736">Signalosome</keyword>
<dbReference type="InterPro" id="IPR033859">
    <property type="entry name" value="MPN_CSN6"/>
</dbReference>
<gene>
    <name evidence="7" type="ORF">NYPRO_LOCUS8645</name>
</gene>
<comment type="similarity">
    <text evidence="1 4">Belongs to the peptidase M67A family. CSN6 subfamily.</text>
</comment>
<dbReference type="EMBL" id="CAJHUB010000676">
    <property type="protein sequence ID" value="CAD7675850.1"/>
    <property type="molecule type" value="Genomic_DNA"/>
</dbReference>
<evidence type="ECO:0000256" key="1">
    <source>
        <dbReference type="ARBA" id="ARBA00010893"/>
    </source>
</evidence>
<comment type="function">
    <text evidence="4">Component of the COP9 signalosome complex (CSN), a complex involved in various cellular and developmental processes.</text>
</comment>
<evidence type="ECO:0000256" key="2">
    <source>
        <dbReference type="ARBA" id="ARBA00014871"/>
    </source>
</evidence>
<name>A0A811YE32_NYCPR</name>
<evidence type="ECO:0000313" key="8">
    <source>
        <dbReference type="Proteomes" id="UP000645828"/>
    </source>
</evidence>
<organism evidence="7 8">
    <name type="scientific">Nyctereutes procyonoides</name>
    <name type="common">Raccoon dog</name>
    <name type="synonym">Canis procyonoides</name>
    <dbReference type="NCBI Taxonomy" id="34880"/>
    <lineage>
        <taxon>Eukaryota</taxon>
        <taxon>Metazoa</taxon>
        <taxon>Chordata</taxon>
        <taxon>Craniata</taxon>
        <taxon>Vertebrata</taxon>
        <taxon>Euteleostomi</taxon>
        <taxon>Mammalia</taxon>
        <taxon>Eutheria</taxon>
        <taxon>Laurasiatheria</taxon>
        <taxon>Carnivora</taxon>
        <taxon>Caniformia</taxon>
        <taxon>Canidae</taxon>
        <taxon>Nyctereutes</taxon>
    </lineage>
</organism>
<dbReference type="InterPro" id="IPR000555">
    <property type="entry name" value="JAMM/MPN+_dom"/>
</dbReference>
<protein>
    <recommendedName>
        <fullName evidence="2 4">COP9 signalosome complex subunit 6</fullName>
    </recommendedName>
</protein>
<sequence length="249" mass="28100">MAAAASQTGGSSGMEVDGAILPPPPSIRASSVIGALIGKQEGRNIKVMNSFELLSHTMEQKIIIDKEYYYTREEQFKQVFKELECWGWYTTGGPPDPLDIHSLLFLKLNPMTKDTDLPISVFESVIDIINGEATMLFAELTYTLATEEAEGIELHMAKHLITQHRTIKMLCSRVKLILEYEAYALCHCLPVLSTDKFKTDFYHQCNDVELMAYLGTVTKTCNTMSQLVNKFNVLNDRQGIGRRMRGLFF</sequence>
<comment type="subcellular location">
    <subcellularLocation>
        <location evidence="4">Cytoplasm</location>
    </subcellularLocation>
    <subcellularLocation>
        <location evidence="4">Nucleus</location>
    </subcellularLocation>
</comment>
<feature type="region of interest" description="Disordered" evidence="5">
    <location>
        <begin position="1"/>
        <end position="20"/>
    </location>
</feature>
<dbReference type="PANTHER" id="PTHR10540:SF8">
    <property type="entry name" value="COP9 SIGNALOSOME COMPLEX SUBUNIT 6"/>
    <property type="match status" value="1"/>
</dbReference>
<dbReference type="GO" id="GO:0000338">
    <property type="term" value="P:protein deneddylation"/>
    <property type="evidence" value="ECO:0007669"/>
    <property type="project" value="InterPro"/>
</dbReference>
<dbReference type="PANTHER" id="PTHR10540">
    <property type="entry name" value="EUKARYOTIC TRANSLATION INITIATION FACTOR 3 SUBUNIT F-RELATED"/>
    <property type="match status" value="1"/>
</dbReference>
<dbReference type="CDD" id="cd08063">
    <property type="entry name" value="MPN_CSN6"/>
    <property type="match status" value="1"/>
</dbReference>
<dbReference type="InterPro" id="IPR024969">
    <property type="entry name" value="EIF3F/CSN6-like_C"/>
</dbReference>
<keyword evidence="8" id="KW-1185">Reference proteome</keyword>
<evidence type="ECO:0000313" key="7">
    <source>
        <dbReference type="EMBL" id="CAD7675850.1"/>
    </source>
</evidence>
<evidence type="ECO:0000256" key="5">
    <source>
        <dbReference type="SAM" id="MobiDB-lite"/>
    </source>
</evidence>
<dbReference type="AlphaFoldDB" id="A0A811YE32"/>
<dbReference type="GO" id="GO:0008237">
    <property type="term" value="F:metallopeptidase activity"/>
    <property type="evidence" value="ECO:0007669"/>
    <property type="project" value="InterPro"/>
</dbReference>
<dbReference type="GO" id="GO:0008180">
    <property type="term" value="C:COP9 signalosome"/>
    <property type="evidence" value="ECO:0007669"/>
    <property type="project" value="UniProtKB-UniRule"/>
</dbReference>
<accession>A0A811YE32</accession>
<keyword evidence="4" id="KW-0539">Nucleus</keyword>
<reference evidence="7" key="1">
    <citation type="submission" date="2020-12" db="EMBL/GenBank/DDBJ databases">
        <authorList>
            <consortium name="Molecular Ecology Group"/>
        </authorList>
    </citation>
    <scope>NUCLEOTIDE SEQUENCE</scope>
    <source>
        <strain evidence="7">TBG_1078</strain>
    </source>
</reference>
<evidence type="ECO:0000256" key="3">
    <source>
        <dbReference type="ARBA" id="ARBA00022790"/>
    </source>
</evidence>
<dbReference type="Proteomes" id="UP000645828">
    <property type="component" value="Unassembled WGS sequence"/>
</dbReference>
<keyword evidence="4" id="KW-0963">Cytoplasm</keyword>
<proteinExistence type="inferred from homology"/>